<organism evidence="3 4">
    <name type="scientific">Flammeovirga yaeyamensis</name>
    <dbReference type="NCBI Taxonomy" id="367791"/>
    <lineage>
        <taxon>Bacteria</taxon>
        <taxon>Pseudomonadati</taxon>
        <taxon>Bacteroidota</taxon>
        <taxon>Cytophagia</taxon>
        <taxon>Cytophagales</taxon>
        <taxon>Flammeovirgaceae</taxon>
        <taxon>Flammeovirga</taxon>
    </lineage>
</organism>
<evidence type="ECO:0008006" key="5">
    <source>
        <dbReference type="Google" id="ProtNLM"/>
    </source>
</evidence>
<keyword evidence="1" id="KW-0812">Transmembrane</keyword>
<keyword evidence="1" id="KW-1133">Transmembrane helix</keyword>
<evidence type="ECO:0000256" key="2">
    <source>
        <dbReference type="SAM" id="SignalP"/>
    </source>
</evidence>
<evidence type="ECO:0000313" key="4">
    <source>
        <dbReference type="Proteomes" id="UP000678679"/>
    </source>
</evidence>
<reference evidence="3 4" key="1">
    <citation type="submission" date="2021-05" db="EMBL/GenBank/DDBJ databases">
        <title>Comparative genomic studies on the polysaccharide-degrading batcterial strains of the Flammeovirga genus.</title>
        <authorList>
            <person name="Zewei F."/>
            <person name="Zheng Z."/>
            <person name="Yu L."/>
            <person name="Ruyue G."/>
            <person name="Yanhong M."/>
            <person name="Yuanyuan C."/>
            <person name="Jingyan G."/>
            <person name="Wenjun H."/>
        </authorList>
    </citation>
    <scope>NUCLEOTIDE SEQUENCE [LARGE SCALE GENOMIC DNA]</scope>
    <source>
        <strain evidence="3 4">NBRC:100898</strain>
    </source>
</reference>
<gene>
    <name evidence="3" type="ORF">KMW28_01185</name>
</gene>
<accession>A0AAX1N7L0</accession>
<sequence>MKKYLSLFFTLFLTQSIVVNAQSEDQNLPYGRFFGDSIMLGEEIKYSLRYEHPPEEEVLFPDSTYNFAPFELLSKQNFNTRTLGNVSVDCVVYSLATYEIDSVYELGLPVMKRAEGTTDSVFATLDGIFLREMIPVVSDSTKIIADVNFLDLETQFNTPLLLIILGSIVVLALLFLLIFGKRIKEGWRKKKVQKQYDAFKLSFDKYLQQDMDSKLTEDAVAVWKAYLSKAIKIDIQPLTSKETGKALHSEELEKHLKVLDRVIYSGQGGEEAKPVMKYLDEIATKGYAHAMVNDPVKPFEIEMNVVVQEETTEDKE</sequence>
<feature type="signal peptide" evidence="2">
    <location>
        <begin position="1"/>
        <end position="21"/>
    </location>
</feature>
<dbReference type="KEGG" id="fya:KMW28_01185"/>
<evidence type="ECO:0000313" key="3">
    <source>
        <dbReference type="EMBL" id="QWG02225.1"/>
    </source>
</evidence>
<keyword evidence="4" id="KW-1185">Reference proteome</keyword>
<feature type="chain" id="PRO_5043937175" description="Protein BatD" evidence="2">
    <location>
        <begin position="22"/>
        <end position="316"/>
    </location>
</feature>
<keyword evidence="2" id="KW-0732">Signal</keyword>
<dbReference type="AlphaFoldDB" id="A0AAX1N7L0"/>
<evidence type="ECO:0000256" key="1">
    <source>
        <dbReference type="SAM" id="Phobius"/>
    </source>
</evidence>
<feature type="transmembrane region" description="Helical" evidence="1">
    <location>
        <begin position="160"/>
        <end position="180"/>
    </location>
</feature>
<proteinExistence type="predicted"/>
<name>A0AAX1N7L0_9BACT</name>
<dbReference type="EMBL" id="CP076132">
    <property type="protein sequence ID" value="QWG02225.1"/>
    <property type="molecule type" value="Genomic_DNA"/>
</dbReference>
<dbReference type="RefSeq" id="WP_169664837.1">
    <property type="nucleotide sequence ID" value="NZ_CP076132.1"/>
</dbReference>
<protein>
    <recommendedName>
        <fullName evidence="5">Protein BatD</fullName>
    </recommendedName>
</protein>
<dbReference type="Proteomes" id="UP000678679">
    <property type="component" value="Chromosome 1"/>
</dbReference>
<keyword evidence="1" id="KW-0472">Membrane</keyword>